<organism evidence="3 5">
    <name type="scientific">Sphingosinicella microcystinivorans</name>
    <dbReference type="NCBI Taxonomy" id="335406"/>
    <lineage>
        <taxon>Bacteria</taxon>
        <taxon>Pseudomonadati</taxon>
        <taxon>Pseudomonadota</taxon>
        <taxon>Alphaproteobacteria</taxon>
        <taxon>Sphingomonadales</taxon>
        <taxon>Sphingosinicellaceae</taxon>
        <taxon>Sphingosinicella</taxon>
    </lineage>
</organism>
<feature type="active site" evidence="2">
    <location>
        <position position="146"/>
    </location>
</feature>
<keyword evidence="2" id="KW-0378">Hydrolase</keyword>
<dbReference type="AlphaFoldDB" id="A0AAD1D7I5"/>
<keyword evidence="6" id="KW-1185">Reference proteome</keyword>
<dbReference type="CDD" id="cd00487">
    <property type="entry name" value="Pep_deformylase"/>
    <property type="match status" value="1"/>
</dbReference>
<dbReference type="PANTHER" id="PTHR10458">
    <property type="entry name" value="PEPTIDE DEFORMYLASE"/>
    <property type="match status" value="1"/>
</dbReference>
<dbReference type="Proteomes" id="UP000275727">
    <property type="component" value="Chromosome"/>
</dbReference>
<reference evidence="3 5" key="1">
    <citation type="submission" date="2018-06" db="EMBL/GenBank/DDBJ databases">
        <title>Complete Genome Sequence of the Microcystin-Degrading Bacterium Sphingosinicella microcystinivorans Strain B-9.</title>
        <authorList>
            <person name="Jin H."/>
            <person name="Nishizawa T."/>
            <person name="Guo Y."/>
            <person name="Nishizawa A."/>
            <person name="Park H."/>
            <person name="Kato H."/>
            <person name="Tsuji K."/>
            <person name="Harada K."/>
        </authorList>
    </citation>
    <scope>NUCLEOTIDE SEQUENCE [LARGE SCALE GENOMIC DNA]</scope>
    <source>
        <strain evidence="3 5">B9</strain>
    </source>
</reference>
<keyword evidence="2" id="KW-0408">Iron</keyword>
<keyword evidence="2" id="KW-0648">Protein biosynthesis</keyword>
<feature type="binding site" evidence="2">
    <location>
        <position position="103"/>
    </location>
    <ligand>
        <name>Fe cation</name>
        <dbReference type="ChEBI" id="CHEBI:24875"/>
    </ligand>
</feature>
<dbReference type="NCBIfam" id="TIGR00079">
    <property type="entry name" value="pept_deformyl"/>
    <property type="match status" value="1"/>
</dbReference>
<dbReference type="Gene3D" id="3.90.45.10">
    <property type="entry name" value="Peptide deformylase"/>
    <property type="match status" value="1"/>
</dbReference>
<evidence type="ECO:0000313" key="4">
    <source>
        <dbReference type="EMBL" id="RKS92084.1"/>
    </source>
</evidence>
<dbReference type="GO" id="GO:0006412">
    <property type="term" value="P:translation"/>
    <property type="evidence" value="ECO:0007669"/>
    <property type="project" value="UniProtKB-UniRule"/>
</dbReference>
<dbReference type="EC" id="3.5.1.88" evidence="2"/>
<dbReference type="PRINTS" id="PR01576">
    <property type="entry name" value="PDEFORMYLASE"/>
</dbReference>
<comment type="similarity">
    <text evidence="1 2">Belongs to the polypeptide deformylase family.</text>
</comment>
<dbReference type="Proteomes" id="UP000276029">
    <property type="component" value="Unassembled WGS sequence"/>
</dbReference>
<dbReference type="PANTHER" id="PTHR10458:SF22">
    <property type="entry name" value="PEPTIDE DEFORMYLASE"/>
    <property type="match status" value="1"/>
</dbReference>
<evidence type="ECO:0000313" key="3">
    <source>
        <dbReference type="EMBL" id="BBE35105.1"/>
    </source>
</evidence>
<dbReference type="KEGG" id="smic:SmB9_27630"/>
<comment type="function">
    <text evidence="2">Removes the formyl group from the N-terminal Met of newly synthesized proteins. Requires at least a dipeptide for an efficient rate of reaction. N-terminal L-methionine is a prerequisite for activity but the enzyme has broad specificity at other positions.</text>
</comment>
<reference evidence="4 6" key="2">
    <citation type="submission" date="2018-10" db="EMBL/GenBank/DDBJ databases">
        <title>Genomic Encyclopedia of Type Strains, Phase IV (KMG-IV): sequencing the most valuable type-strain genomes for metagenomic binning, comparative biology and taxonomic classification.</title>
        <authorList>
            <person name="Goeker M."/>
        </authorList>
    </citation>
    <scope>NUCLEOTIDE SEQUENCE [LARGE SCALE GENOMIC DNA]</scope>
    <source>
        <strain evidence="4 6">DSM 19791</strain>
    </source>
</reference>
<dbReference type="RefSeq" id="WP_121049070.1">
    <property type="nucleotide sequence ID" value="NZ_AP018711.1"/>
</dbReference>
<dbReference type="GO" id="GO:0042586">
    <property type="term" value="F:peptide deformylase activity"/>
    <property type="evidence" value="ECO:0007669"/>
    <property type="project" value="UniProtKB-UniRule"/>
</dbReference>
<evidence type="ECO:0000256" key="1">
    <source>
        <dbReference type="ARBA" id="ARBA00010759"/>
    </source>
</evidence>
<dbReference type="GO" id="GO:0046872">
    <property type="term" value="F:metal ion binding"/>
    <property type="evidence" value="ECO:0007669"/>
    <property type="project" value="UniProtKB-KW"/>
</dbReference>
<dbReference type="EMBL" id="RBWX01000007">
    <property type="protein sequence ID" value="RKS92084.1"/>
    <property type="molecule type" value="Genomic_DNA"/>
</dbReference>
<accession>A0AAD1D7I5</accession>
<comment type="catalytic activity">
    <reaction evidence="2">
        <text>N-terminal N-formyl-L-methionyl-[peptide] + H2O = N-terminal L-methionyl-[peptide] + formate</text>
        <dbReference type="Rhea" id="RHEA:24420"/>
        <dbReference type="Rhea" id="RHEA-COMP:10639"/>
        <dbReference type="Rhea" id="RHEA-COMP:10640"/>
        <dbReference type="ChEBI" id="CHEBI:15377"/>
        <dbReference type="ChEBI" id="CHEBI:15740"/>
        <dbReference type="ChEBI" id="CHEBI:49298"/>
        <dbReference type="ChEBI" id="CHEBI:64731"/>
        <dbReference type="EC" id="3.5.1.88"/>
    </reaction>
</comment>
<dbReference type="PIRSF" id="PIRSF004749">
    <property type="entry name" value="Pep_def"/>
    <property type="match status" value="1"/>
</dbReference>
<sequence length="181" mass="20373">MAILPILEAPDARLRQISEPVERVDDDLRRLMDDMLETMYDAPGIGLAAIQVGVAKRVLVIDLQEPAEGAEDVPANRVKKPLYFVNPEITWESEELATYNEGCLSVPEQYADVDRPARIRATWLDYDGKAHDEEIDGLLATCLQHEMDHLEGILFVDHLSKLKRDMLLKKLAKLRKGAKAA</sequence>
<gene>
    <name evidence="2 3" type="primary">def</name>
    <name evidence="4" type="ORF">DFR51_1660</name>
    <name evidence="3" type="ORF">SmB9_27630</name>
</gene>
<evidence type="ECO:0000313" key="5">
    <source>
        <dbReference type="Proteomes" id="UP000275727"/>
    </source>
</evidence>
<dbReference type="SUPFAM" id="SSF56420">
    <property type="entry name" value="Peptide deformylase"/>
    <property type="match status" value="1"/>
</dbReference>
<keyword evidence="2" id="KW-0479">Metal-binding</keyword>
<proteinExistence type="inferred from homology"/>
<feature type="binding site" evidence="2">
    <location>
        <position position="149"/>
    </location>
    <ligand>
        <name>Fe cation</name>
        <dbReference type="ChEBI" id="CHEBI:24875"/>
    </ligand>
</feature>
<dbReference type="InterPro" id="IPR036821">
    <property type="entry name" value="Peptide_deformylase_sf"/>
</dbReference>
<dbReference type="NCBIfam" id="NF001159">
    <property type="entry name" value="PRK00150.1-3"/>
    <property type="match status" value="1"/>
</dbReference>
<feature type="binding site" evidence="2">
    <location>
        <position position="145"/>
    </location>
    <ligand>
        <name>Fe cation</name>
        <dbReference type="ChEBI" id="CHEBI:24875"/>
    </ligand>
</feature>
<dbReference type="InterPro" id="IPR023635">
    <property type="entry name" value="Peptide_deformylase"/>
</dbReference>
<protein>
    <recommendedName>
        <fullName evidence="2">Peptide deformylase</fullName>
        <shortName evidence="2">PDF</shortName>
        <ecNumber evidence="2">3.5.1.88</ecNumber>
    </recommendedName>
    <alternativeName>
        <fullName evidence="2">Polypeptide deformylase</fullName>
    </alternativeName>
</protein>
<name>A0AAD1D7I5_SPHMI</name>
<dbReference type="EMBL" id="AP018711">
    <property type="protein sequence ID" value="BBE35105.1"/>
    <property type="molecule type" value="Genomic_DNA"/>
</dbReference>
<dbReference type="Pfam" id="PF01327">
    <property type="entry name" value="Pep_deformylase"/>
    <property type="match status" value="1"/>
</dbReference>
<comment type="cofactor">
    <cofactor evidence="2">
        <name>Fe(2+)</name>
        <dbReference type="ChEBI" id="CHEBI:29033"/>
    </cofactor>
    <text evidence="2">Binds 1 Fe(2+) ion.</text>
</comment>
<dbReference type="HAMAP" id="MF_00163">
    <property type="entry name" value="Pep_deformylase"/>
    <property type="match status" value="1"/>
</dbReference>
<evidence type="ECO:0000256" key="2">
    <source>
        <dbReference type="HAMAP-Rule" id="MF_00163"/>
    </source>
</evidence>
<evidence type="ECO:0000313" key="6">
    <source>
        <dbReference type="Proteomes" id="UP000276029"/>
    </source>
</evidence>